<dbReference type="KEGG" id="schf:IPT68_04145"/>
<protein>
    <submittedName>
        <fullName evidence="2">Uncharacterized protein</fullName>
    </submittedName>
</protein>
<reference evidence="2 3" key="1">
    <citation type="submission" date="2020-10" db="EMBL/GenBank/DDBJ databases">
        <title>Streptomyces chromofuscus complate genome analysis.</title>
        <authorList>
            <person name="Anwar N."/>
        </authorList>
    </citation>
    <scope>NUCLEOTIDE SEQUENCE [LARGE SCALE GENOMIC DNA]</scope>
    <source>
        <strain evidence="2 3">DSM 40273</strain>
    </source>
</reference>
<name>A0A7M2TB76_STRCW</name>
<proteinExistence type="predicted"/>
<dbReference type="AlphaFoldDB" id="A0A7M2TB76"/>
<evidence type="ECO:0000256" key="1">
    <source>
        <dbReference type="SAM" id="MobiDB-lite"/>
    </source>
</evidence>
<dbReference type="Proteomes" id="UP000594008">
    <property type="component" value="Chromosome"/>
</dbReference>
<organism evidence="2 3">
    <name type="scientific">Streptomyces chromofuscus</name>
    <dbReference type="NCBI Taxonomy" id="42881"/>
    <lineage>
        <taxon>Bacteria</taxon>
        <taxon>Bacillati</taxon>
        <taxon>Actinomycetota</taxon>
        <taxon>Actinomycetes</taxon>
        <taxon>Kitasatosporales</taxon>
        <taxon>Streptomycetaceae</taxon>
        <taxon>Streptomyces</taxon>
    </lineage>
</organism>
<feature type="compositionally biased region" description="Basic and acidic residues" evidence="1">
    <location>
        <begin position="33"/>
        <end position="43"/>
    </location>
</feature>
<gene>
    <name evidence="2" type="ORF">IPT68_04145</name>
</gene>
<evidence type="ECO:0000313" key="3">
    <source>
        <dbReference type="Proteomes" id="UP000594008"/>
    </source>
</evidence>
<accession>A0A7M2TB76</accession>
<sequence>MLLDMDRPIFRDSADTGFSVEEGTPAADSAPRVADRTERDPQPHFHAGLAQPEKWLIGVPFRPSASRVIWMYYVVDEAHDVPEAVHAAMERANSAQERRARGGIPATAEHIEVRRITVDAVGRTCLDGSW</sequence>
<evidence type="ECO:0000313" key="2">
    <source>
        <dbReference type="EMBL" id="QOV45173.1"/>
    </source>
</evidence>
<feature type="region of interest" description="Disordered" evidence="1">
    <location>
        <begin position="14"/>
        <end position="47"/>
    </location>
</feature>
<keyword evidence="3" id="KW-1185">Reference proteome</keyword>
<dbReference type="EMBL" id="CP063374">
    <property type="protein sequence ID" value="QOV45173.1"/>
    <property type="molecule type" value="Genomic_DNA"/>
</dbReference>